<evidence type="ECO:0000256" key="6">
    <source>
        <dbReference type="ARBA" id="ARBA00023235"/>
    </source>
</evidence>
<evidence type="ECO:0000256" key="5">
    <source>
        <dbReference type="ARBA" id="ARBA00023186"/>
    </source>
</evidence>
<evidence type="ECO:0000256" key="3">
    <source>
        <dbReference type="ARBA" id="ARBA00022764"/>
    </source>
</evidence>
<dbReference type="PANTHER" id="PTHR47637">
    <property type="entry name" value="CHAPERONE SURA"/>
    <property type="match status" value="1"/>
</dbReference>
<feature type="domain" description="PpiC" evidence="8">
    <location>
        <begin position="292"/>
        <end position="391"/>
    </location>
</feature>
<dbReference type="SUPFAM" id="SSF54534">
    <property type="entry name" value="FKBP-like"/>
    <property type="match status" value="2"/>
</dbReference>
<dbReference type="PANTHER" id="PTHR47637:SF1">
    <property type="entry name" value="CHAPERONE SURA"/>
    <property type="match status" value="1"/>
</dbReference>
<comment type="caution">
    <text evidence="9">The sequence shown here is derived from an EMBL/GenBank/DDBJ whole genome shotgun (WGS) entry which is preliminary data.</text>
</comment>
<dbReference type="SUPFAM" id="SSF109998">
    <property type="entry name" value="Triger factor/SurA peptide-binding domain-like"/>
    <property type="match status" value="1"/>
</dbReference>
<keyword evidence="6 7" id="KW-0413">Isomerase</keyword>
<dbReference type="GO" id="GO:0030288">
    <property type="term" value="C:outer membrane-bounded periplasmic space"/>
    <property type="evidence" value="ECO:0007669"/>
    <property type="project" value="InterPro"/>
</dbReference>
<dbReference type="InterPro" id="IPR015391">
    <property type="entry name" value="SurA_N"/>
</dbReference>
<dbReference type="GO" id="GO:0051082">
    <property type="term" value="F:unfolded protein binding"/>
    <property type="evidence" value="ECO:0007669"/>
    <property type="project" value="UniProtKB-UniRule"/>
</dbReference>
<dbReference type="InterPro" id="IPR027304">
    <property type="entry name" value="Trigger_fact/SurA_dom_sf"/>
</dbReference>
<reference evidence="9 10" key="1">
    <citation type="submission" date="2017-11" db="EMBL/GenBank/DDBJ databases">
        <title>Genome-resolved metagenomics identifies genetic mobility, metabolic interactions, and unexpected diversity in perchlorate-reducing communities.</title>
        <authorList>
            <person name="Barnum T.P."/>
            <person name="Figueroa I.A."/>
            <person name="Carlstrom C.I."/>
            <person name="Lucas L.N."/>
            <person name="Engelbrektson A.L."/>
            <person name="Coates J.D."/>
        </authorList>
    </citation>
    <scope>NUCLEOTIDE SEQUENCE [LARGE SCALE GENOMIC DNA]</scope>
    <source>
        <strain evidence="9">BM301</strain>
    </source>
</reference>
<comment type="function">
    <text evidence="7">Chaperone involved in the correct folding and assembly of outer membrane proteins. Recognizes specific patterns of aromatic residues and the orientation of their side chains, which are found more frequently in integral outer membrane proteins. May act in both early periplasmic and late outer membrane-associated steps of protein maturation.</text>
</comment>
<evidence type="ECO:0000313" key="10">
    <source>
        <dbReference type="Proteomes" id="UP000235015"/>
    </source>
</evidence>
<dbReference type="GO" id="GO:0003755">
    <property type="term" value="F:peptidyl-prolyl cis-trans isomerase activity"/>
    <property type="evidence" value="ECO:0007669"/>
    <property type="project" value="UniProtKB-UniRule"/>
</dbReference>
<dbReference type="Pfam" id="PF09312">
    <property type="entry name" value="SurA_N"/>
    <property type="match status" value="1"/>
</dbReference>
<dbReference type="Gene3D" id="1.10.4030.10">
    <property type="entry name" value="Porin chaperone SurA, peptide-binding domain"/>
    <property type="match status" value="1"/>
</dbReference>
<dbReference type="Proteomes" id="UP000235015">
    <property type="component" value="Unassembled WGS sequence"/>
</dbReference>
<sequence>MTTRKTLLKELGLLLLSLIIFLGWPTIARSQQVEPVDEIIAVVNDDIIVRSELDNEIIKIVTQLRQQGQRLPPQAIIEKQVLDRLILKKLQLEAAARAGIKVSEDIVAQAINNIAQNNNLNLSEFRRALEDEGISFSGFRRNIQEEITLKQLLDQEVRRRIRVTDQEVETYLARQASNLGERSAYHLQHILIATPEAASPEQMESARQQADSIVRSLRGGADFADLAITESDGRQALEGGDLGWRPANQLPTIFVDLVINMQRGEISDPIRTASGYHIIKLNDYKGGDRKIVTQSHVRHILISTNEVTSNNDARTRLEQLRLRILGGDDFNALARSHSDDKSSAIKGGDLGWTTPGVLLPRFEEEIAKLAPGELTEPFRTEYGWHLAQLLERRDHDSTSEVQKAEARKAISDRKTAEESELYLRRLRDEAFIDIRISDS</sequence>
<dbReference type="AlphaFoldDB" id="A0A2N6CTK4"/>
<keyword evidence="1 7" id="KW-0732">Signal</keyword>
<feature type="domain" description="PpiC" evidence="8">
    <location>
        <begin position="182"/>
        <end position="283"/>
    </location>
</feature>
<dbReference type="GO" id="GO:0050821">
    <property type="term" value="P:protein stabilization"/>
    <property type="evidence" value="ECO:0007669"/>
    <property type="project" value="InterPro"/>
</dbReference>
<comment type="subcellular location">
    <subcellularLocation>
        <location evidence="7">Periplasm</location>
    </subcellularLocation>
    <text evidence="7">Is capable of associating with the outer membrane.</text>
</comment>
<dbReference type="EC" id="5.2.1.8" evidence="7"/>
<dbReference type="Gene3D" id="3.10.50.40">
    <property type="match status" value="2"/>
</dbReference>
<protein>
    <recommendedName>
        <fullName evidence="7">Chaperone SurA</fullName>
    </recommendedName>
    <alternativeName>
        <fullName evidence="7">Peptidyl-prolyl cis-trans isomerase SurA</fullName>
        <shortName evidence="7">PPIase SurA</shortName>
        <ecNumber evidence="7">5.2.1.8</ecNumber>
    </alternativeName>
    <alternativeName>
        <fullName evidence="7">Rotamase SurA</fullName>
    </alternativeName>
</protein>
<dbReference type="STRING" id="1111735.GCA_000428045_01471"/>
<evidence type="ECO:0000256" key="2">
    <source>
        <dbReference type="ARBA" id="ARBA00022737"/>
    </source>
</evidence>
<dbReference type="PROSITE" id="PS50198">
    <property type="entry name" value="PPIC_PPIASE_2"/>
    <property type="match status" value="2"/>
</dbReference>
<dbReference type="GO" id="GO:0042277">
    <property type="term" value="F:peptide binding"/>
    <property type="evidence" value="ECO:0007669"/>
    <property type="project" value="InterPro"/>
</dbReference>
<dbReference type="GO" id="GO:0043165">
    <property type="term" value="P:Gram-negative-bacterium-type cell outer membrane assembly"/>
    <property type="evidence" value="ECO:0007669"/>
    <property type="project" value="InterPro"/>
</dbReference>
<dbReference type="InterPro" id="IPR023034">
    <property type="entry name" value="PPIase_SurA"/>
</dbReference>
<evidence type="ECO:0000256" key="1">
    <source>
        <dbReference type="ARBA" id="ARBA00022729"/>
    </source>
</evidence>
<evidence type="ECO:0000256" key="4">
    <source>
        <dbReference type="ARBA" id="ARBA00023110"/>
    </source>
</evidence>
<dbReference type="RefSeq" id="WP_273440065.1">
    <property type="nucleotide sequence ID" value="NZ_PKUN01000023.1"/>
</dbReference>
<keyword evidence="5 7" id="KW-0143">Chaperone</keyword>
<dbReference type="HAMAP" id="MF_01183">
    <property type="entry name" value="Chaperone_SurA"/>
    <property type="match status" value="1"/>
</dbReference>
<keyword evidence="2 7" id="KW-0677">Repeat</keyword>
<comment type="catalytic activity">
    <reaction evidence="7">
        <text>[protein]-peptidylproline (omega=180) = [protein]-peptidylproline (omega=0)</text>
        <dbReference type="Rhea" id="RHEA:16237"/>
        <dbReference type="Rhea" id="RHEA-COMP:10747"/>
        <dbReference type="Rhea" id="RHEA-COMP:10748"/>
        <dbReference type="ChEBI" id="CHEBI:83833"/>
        <dbReference type="ChEBI" id="CHEBI:83834"/>
        <dbReference type="EC" id="5.2.1.8"/>
    </reaction>
</comment>
<dbReference type="GO" id="GO:0006457">
    <property type="term" value="P:protein folding"/>
    <property type="evidence" value="ECO:0007669"/>
    <property type="project" value="UniProtKB-UniRule"/>
</dbReference>
<accession>A0A2N6CTK4</accession>
<organism evidence="9 10">
    <name type="scientific">Sedimenticola selenatireducens</name>
    <dbReference type="NCBI Taxonomy" id="191960"/>
    <lineage>
        <taxon>Bacteria</taxon>
        <taxon>Pseudomonadati</taxon>
        <taxon>Pseudomonadota</taxon>
        <taxon>Gammaproteobacteria</taxon>
        <taxon>Chromatiales</taxon>
        <taxon>Sedimenticolaceae</taxon>
        <taxon>Sedimenticola</taxon>
    </lineage>
</organism>
<proteinExistence type="inferred from homology"/>
<gene>
    <name evidence="7" type="primary">surA</name>
    <name evidence="9" type="ORF">C0630_13590</name>
</gene>
<dbReference type="EMBL" id="PKUN01000023">
    <property type="protein sequence ID" value="PLX60494.1"/>
    <property type="molecule type" value="Genomic_DNA"/>
</dbReference>
<dbReference type="InterPro" id="IPR050280">
    <property type="entry name" value="OMP_Chaperone_SurA"/>
</dbReference>
<evidence type="ECO:0000256" key="7">
    <source>
        <dbReference type="HAMAP-Rule" id="MF_01183"/>
    </source>
</evidence>
<dbReference type="InterPro" id="IPR046357">
    <property type="entry name" value="PPIase_dom_sf"/>
</dbReference>
<dbReference type="InterPro" id="IPR000297">
    <property type="entry name" value="PPIase_PpiC"/>
</dbReference>
<keyword evidence="4 7" id="KW-0697">Rotamase</keyword>
<evidence type="ECO:0000313" key="9">
    <source>
        <dbReference type="EMBL" id="PLX60494.1"/>
    </source>
</evidence>
<evidence type="ECO:0000259" key="8">
    <source>
        <dbReference type="PROSITE" id="PS50198"/>
    </source>
</evidence>
<keyword evidence="3 7" id="KW-0574">Periplasm</keyword>
<name>A0A2N6CTK4_9GAMM</name>
<comment type="domain">
    <text evidence="7">The PPIase activity resides only in the second parvulin domain. The N-terminal region and the C-terminal tail are necessary and sufficient for the chaperone activity of SurA. The PPIase activity is dispensable for SurA to function as a chaperone. The N-terminal region and the C-terminal tail are also required for porin recognition.</text>
</comment>
<dbReference type="Pfam" id="PF00639">
    <property type="entry name" value="Rotamase"/>
    <property type="match status" value="2"/>
</dbReference>